<evidence type="ECO:0000259" key="4">
    <source>
        <dbReference type="Pfam" id="PF00389"/>
    </source>
</evidence>
<comment type="similarity">
    <text evidence="3">Belongs to the D-isomer specific 2-hydroxyacid dehydrogenase family.</text>
</comment>
<dbReference type="Pfam" id="PF02826">
    <property type="entry name" value="2-Hacid_dh_C"/>
    <property type="match status" value="1"/>
</dbReference>
<feature type="domain" description="D-isomer specific 2-hydroxyacid dehydrogenase catalytic" evidence="4">
    <location>
        <begin position="56"/>
        <end position="315"/>
    </location>
</feature>
<gene>
    <name evidence="6" type="ORF">H4W29_005464</name>
</gene>
<reference evidence="6 7" key="1">
    <citation type="submission" date="2020-10" db="EMBL/GenBank/DDBJ databases">
        <title>Sequencing the genomes of 1000 actinobacteria strains.</title>
        <authorList>
            <person name="Klenk H.-P."/>
        </authorList>
    </citation>
    <scope>NUCLEOTIDE SEQUENCE [LARGE SCALE GENOMIC DNA]</scope>
    <source>
        <strain evidence="6 7">DSM 7307</strain>
    </source>
</reference>
<keyword evidence="1 3" id="KW-0560">Oxidoreductase</keyword>
<dbReference type="InterPro" id="IPR006139">
    <property type="entry name" value="D-isomer_2_OHA_DH_cat_dom"/>
</dbReference>
<evidence type="ECO:0000313" key="7">
    <source>
        <dbReference type="Proteomes" id="UP000620262"/>
    </source>
</evidence>
<dbReference type="InterPro" id="IPR036291">
    <property type="entry name" value="NAD(P)-bd_dom_sf"/>
</dbReference>
<name>A0ABR9IYC5_RHIVS</name>
<protein>
    <submittedName>
        <fullName evidence="6">Lactate dehydrogenase-like 2-hydroxyacid dehydrogenase</fullName>
    </submittedName>
</protein>
<dbReference type="InterPro" id="IPR050223">
    <property type="entry name" value="D-isomer_2-hydroxyacid_DH"/>
</dbReference>
<keyword evidence="7" id="KW-1185">Reference proteome</keyword>
<dbReference type="SUPFAM" id="SSF52283">
    <property type="entry name" value="Formate/glycerate dehydrogenase catalytic domain-like"/>
    <property type="match status" value="1"/>
</dbReference>
<dbReference type="RefSeq" id="WP_192731856.1">
    <property type="nucleotide sequence ID" value="NZ_BAAAVL010000002.1"/>
</dbReference>
<comment type="caution">
    <text evidence="6">The sequence shown here is derived from an EMBL/GenBank/DDBJ whole genome shotgun (WGS) entry which is preliminary data.</text>
</comment>
<evidence type="ECO:0000256" key="1">
    <source>
        <dbReference type="ARBA" id="ARBA00023002"/>
    </source>
</evidence>
<dbReference type="PANTHER" id="PTHR10996:SF178">
    <property type="entry name" value="2-HYDROXYACID DEHYDROGENASE YGL185C-RELATED"/>
    <property type="match status" value="1"/>
</dbReference>
<dbReference type="Proteomes" id="UP000620262">
    <property type="component" value="Unassembled WGS sequence"/>
</dbReference>
<evidence type="ECO:0000259" key="5">
    <source>
        <dbReference type="Pfam" id="PF02826"/>
    </source>
</evidence>
<sequence>MTADLIVADSIPADVYNELTKTFAVFPLREDGVDVRIPESARASRFILAGSDEANNRRIGAEIIEQLPELELIANFGVGYDRIDTGAARARRIVVTNTPSVHEEEVADFAMGLLIATLREIPQADNFVRSGRWTKGSYPLSRGTLRGRKLGIVGLGRIGLAFARRAESFGLSIAYHNRRARSDVLYEYHSNVQSLGEAVDTLLISVPGGNATTRLIDGDILDRLGPDGVVINIARGSVMDEAALAKALRDRRILAAGLDVHASEPNVCQELLALPNVVLQPHIASGSIYTRQEMWRLAVDNLLAWRAGRGPINPVRETPWPVKSDPALNAAFEFNMRVDHA</sequence>
<dbReference type="Pfam" id="PF00389">
    <property type="entry name" value="2-Hacid_dh"/>
    <property type="match status" value="1"/>
</dbReference>
<dbReference type="InterPro" id="IPR006140">
    <property type="entry name" value="D-isomer_DH_NAD-bd"/>
</dbReference>
<dbReference type="EMBL" id="JADBEC010000002">
    <property type="protein sequence ID" value="MBE1508219.1"/>
    <property type="molecule type" value="Genomic_DNA"/>
</dbReference>
<dbReference type="Gene3D" id="3.40.50.720">
    <property type="entry name" value="NAD(P)-binding Rossmann-like Domain"/>
    <property type="match status" value="2"/>
</dbReference>
<proteinExistence type="inferred from homology"/>
<evidence type="ECO:0000256" key="2">
    <source>
        <dbReference type="ARBA" id="ARBA00023027"/>
    </source>
</evidence>
<dbReference type="SUPFAM" id="SSF51735">
    <property type="entry name" value="NAD(P)-binding Rossmann-fold domains"/>
    <property type="match status" value="1"/>
</dbReference>
<feature type="domain" description="D-isomer specific 2-hydroxyacid dehydrogenase NAD-binding" evidence="5">
    <location>
        <begin position="111"/>
        <end position="284"/>
    </location>
</feature>
<evidence type="ECO:0000256" key="3">
    <source>
        <dbReference type="RuleBase" id="RU003719"/>
    </source>
</evidence>
<dbReference type="PANTHER" id="PTHR10996">
    <property type="entry name" value="2-HYDROXYACID DEHYDROGENASE-RELATED"/>
    <property type="match status" value="1"/>
</dbReference>
<dbReference type="CDD" id="cd12156">
    <property type="entry name" value="HPPR"/>
    <property type="match status" value="1"/>
</dbReference>
<evidence type="ECO:0000313" key="6">
    <source>
        <dbReference type="EMBL" id="MBE1508219.1"/>
    </source>
</evidence>
<keyword evidence="2" id="KW-0520">NAD</keyword>
<organism evidence="6 7">
    <name type="scientific">Rhizobium viscosum</name>
    <name type="common">Arthrobacter viscosus</name>
    <dbReference type="NCBI Taxonomy" id="1673"/>
    <lineage>
        <taxon>Bacteria</taxon>
        <taxon>Pseudomonadati</taxon>
        <taxon>Pseudomonadota</taxon>
        <taxon>Alphaproteobacteria</taxon>
        <taxon>Hyphomicrobiales</taxon>
        <taxon>Rhizobiaceae</taxon>
        <taxon>Rhizobium/Agrobacterium group</taxon>
        <taxon>Rhizobium</taxon>
    </lineage>
</organism>
<accession>A0ABR9IYC5</accession>